<evidence type="ECO:0000256" key="14">
    <source>
        <dbReference type="SAM" id="Coils"/>
    </source>
</evidence>
<dbReference type="Pfam" id="PF03195">
    <property type="entry name" value="LOB"/>
    <property type="match status" value="1"/>
</dbReference>
<evidence type="ECO:0000256" key="7">
    <source>
        <dbReference type="ARBA" id="ARBA00022692"/>
    </source>
</evidence>
<dbReference type="FunFam" id="3.80.10.10:FF:000041">
    <property type="entry name" value="LRR receptor-like serine/threonine-protein kinase ERECTA"/>
    <property type="match status" value="1"/>
</dbReference>
<dbReference type="InterPro" id="IPR032675">
    <property type="entry name" value="LRR_dom_sf"/>
</dbReference>
<accession>A0AA38SJU1</accession>
<keyword evidence="14" id="KW-0175">Coiled coil</keyword>
<evidence type="ECO:0000256" key="6">
    <source>
        <dbReference type="ARBA" id="ARBA00022614"/>
    </source>
</evidence>
<keyword evidence="12" id="KW-0675">Receptor</keyword>
<keyword evidence="20" id="KW-1185">Reference proteome</keyword>
<dbReference type="InterPro" id="IPR013210">
    <property type="entry name" value="LRR_N_plant-typ"/>
</dbReference>
<evidence type="ECO:0000256" key="1">
    <source>
        <dbReference type="ARBA" id="ARBA00004251"/>
    </source>
</evidence>
<comment type="caution">
    <text evidence="19">The sequence shown here is derived from an EMBL/GenBank/DDBJ whole genome shotgun (WGS) entry which is preliminary data.</text>
</comment>
<dbReference type="GO" id="GO:0051707">
    <property type="term" value="P:response to other organism"/>
    <property type="evidence" value="ECO:0007669"/>
    <property type="project" value="UniProtKB-ARBA"/>
</dbReference>
<keyword evidence="4" id="KW-1003">Cell membrane</keyword>
<evidence type="ECO:0000256" key="4">
    <source>
        <dbReference type="ARBA" id="ARBA00022475"/>
    </source>
</evidence>
<dbReference type="Pfam" id="PF00560">
    <property type="entry name" value="LRR_1"/>
    <property type="match status" value="18"/>
</dbReference>
<keyword evidence="9" id="KW-0677">Repeat</keyword>
<dbReference type="Gene3D" id="3.80.10.10">
    <property type="entry name" value="Ribonuclease Inhibitor"/>
    <property type="match status" value="13"/>
</dbReference>
<dbReference type="PROSITE" id="PS51450">
    <property type="entry name" value="LRR"/>
    <property type="match status" value="2"/>
</dbReference>
<evidence type="ECO:0000256" key="17">
    <source>
        <dbReference type="SAM" id="SignalP"/>
    </source>
</evidence>
<keyword evidence="8 17" id="KW-0732">Signal</keyword>
<dbReference type="Proteomes" id="UP001172457">
    <property type="component" value="Chromosome 7"/>
</dbReference>
<organism evidence="19 20">
    <name type="scientific">Centaurea solstitialis</name>
    <name type="common">yellow star-thistle</name>
    <dbReference type="NCBI Taxonomy" id="347529"/>
    <lineage>
        <taxon>Eukaryota</taxon>
        <taxon>Viridiplantae</taxon>
        <taxon>Streptophyta</taxon>
        <taxon>Embryophyta</taxon>
        <taxon>Tracheophyta</taxon>
        <taxon>Spermatophyta</taxon>
        <taxon>Magnoliopsida</taxon>
        <taxon>eudicotyledons</taxon>
        <taxon>Gunneridae</taxon>
        <taxon>Pentapetalae</taxon>
        <taxon>asterids</taxon>
        <taxon>campanulids</taxon>
        <taxon>Asterales</taxon>
        <taxon>Asteraceae</taxon>
        <taxon>Carduoideae</taxon>
        <taxon>Cardueae</taxon>
        <taxon>Centaureinae</taxon>
        <taxon>Centaurea</taxon>
    </lineage>
</organism>
<feature type="region of interest" description="Disordered" evidence="15">
    <location>
        <begin position="1763"/>
        <end position="1782"/>
    </location>
</feature>
<evidence type="ECO:0000313" key="19">
    <source>
        <dbReference type="EMBL" id="KAJ9540183.1"/>
    </source>
</evidence>
<dbReference type="FunFam" id="3.80.10.10:FF:001347">
    <property type="entry name" value="LRR receptor-like serine/threonine-protein kinase GSO2"/>
    <property type="match status" value="1"/>
</dbReference>
<dbReference type="Pfam" id="PF23598">
    <property type="entry name" value="LRR_14"/>
    <property type="match status" value="4"/>
</dbReference>
<name>A0AA38SJU1_9ASTR</name>
<dbReference type="PRINTS" id="PR00019">
    <property type="entry name" value="LEURICHRPT"/>
</dbReference>
<dbReference type="SMART" id="SM00369">
    <property type="entry name" value="LRR_TYP"/>
    <property type="match status" value="33"/>
</dbReference>
<dbReference type="InterPro" id="IPR003591">
    <property type="entry name" value="Leu-rich_rpt_typical-subtyp"/>
</dbReference>
<dbReference type="PANTHER" id="PTHR48063">
    <property type="entry name" value="LRR RECEPTOR-LIKE KINASE"/>
    <property type="match status" value="1"/>
</dbReference>
<evidence type="ECO:0000256" key="2">
    <source>
        <dbReference type="ARBA" id="ARBA00005474"/>
    </source>
</evidence>
<dbReference type="SMART" id="SM00365">
    <property type="entry name" value="LRR_SD22"/>
    <property type="match status" value="12"/>
</dbReference>
<dbReference type="SUPFAM" id="SSF52058">
    <property type="entry name" value="L domain-like"/>
    <property type="match status" value="7"/>
</dbReference>
<feature type="coiled-coil region" evidence="14">
    <location>
        <begin position="3258"/>
        <end position="3304"/>
    </location>
</feature>
<evidence type="ECO:0000256" key="12">
    <source>
        <dbReference type="ARBA" id="ARBA00023170"/>
    </source>
</evidence>
<dbReference type="FunFam" id="3.80.10.10:FF:000383">
    <property type="entry name" value="Leucine-rich repeat receptor protein kinase EMS1"/>
    <property type="match status" value="2"/>
</dbReference>
<dbReference type="InterPro" id="IPR001611">
    <property type="entry name" value="Leu-rich_rpt"/>
</dbReference>
<protein>
    <recommendedName>
        <fullName evidence="18">LOB domain-containing protein</fullName>
    </recommendedName>
</protein>
<evidence type="ECO:0000256" key="11">
    <source>
        <dbReference type="ARBA" id="ARBA00023136"/>
    </source>
</evidence>
<dbReference type="PANTHER" id="PTHR48063:SF98">
    <property type="entry name" value="LRR RECEPTOR-LIKE SERINE_THREONINE-PROTEIN KINASE FLS2"/>
    <property type="match status" value="1"/>
</dbReference>
<dbReference type="EMBL" id="JARYMX010000007">
    <property type="protein sequence ID" value="KAJ9540183.1"/>
    <property type="molecule type" value="Genomic_DNA"/>
</dbReference>
<comment type="subcellular location">
    <subcellularLocation>
        <location evidence="1">Cell membrane</location>
        <topology evidence="1">Single-pass type I membrane protein</topology>
    </subcellularLocation>
</comment>
<keyword evidence="6" id="KW-0433">Leucine-rich repeat</keyword>
<evidence type="ECO:0000256" key="15">
    <source>
        <dbReference type="SAM" id="MobiDB-lite"/>
    </source>
</evidence>
<dbReference type="InterPro" id="IPR046956">
    <property type="entry name" value="RLP23-like"/>
</dbReference>
<keyword evidence="5" id="KW-0597">Phosphoprotein</keyword>
<proteinExistence type="inferred from homology"/>
<dbReference type="GO" id="GO:0006952">
    <property type="term" value="P:defense response"/>
    <property type="evidence" value="ECO:0007669"/>
    <property type="project" value="UniProtKB-ARBA"/>
</dbReference>
<dbReference type="SMART" id="SM00364">
    <property type="entry name" value="LRR_BAC"/>
    <property type="match status" value="12"/>
</dbReference>
<evidence type="ECO:0000256" key="16">
    <source>
        <dbReference type="SAM" id="Phobius"/>
    </source>
</evidence>
<feature type="transmembrane region" description="Helical" evidence="16">
    <location>
        <begin position="2885"/>
        <end position="2902"/>
    </location>
</feature>
<evidence type="ECO:0000256" key="3">
    <source>
        <dbReference type="ARBA" id="ARBA00009592"/>
    </source>
</evidence>
<feature type="chain" id="PRO_5041382332" description="LOB domain-containing protein" evidence="17">
    <location>
        <begin position="26"/>
        <end position="3331"/>
    </location>
</feature>
<sequence length="3331" mass="370031">MTSHISSFTYILVLTIFTLFHCSLSDDNPSNVSCIGYEKTALLEFKNGLIDRGNRLFSWNSSNEDCCNWYGITCNNQTGHVTEIGLPGPDDMAIFEDQEASKQRFGGKLNHSLRNLTSLSVLDLSYNNFSTNSIPSWISSLPSLVSLNLANCDFYGPIPGGLMNMNSLITLDLSNNQLTGIQTVLNSSLGNICNLREINLSWNKLDGESLYEALPGLFNCESSKLESLRFAASGLSGNLPPQLGNMTNLVVIDLNNNLISGPIPDSLGNLSFLQTLEIANNSLSGPLPDSIGRLSSLLSMYLPDNFISGPLPDSLGRLSSLEELDISNNEINGTLPQSVGQLTKLMTLNIMNNLLTGVVTEDHFANLTSLATLRAEANMLRLEISDNNWEPPFQLLRLSLNSWSVGPKFPSWLRNQTNLFILYLAGTGISDNIPSWFWTTFSGLQWLNLADNDFSSVSLSEFFCSKTDTEQKQVRYMNMGNSSLSGVLPDCWETSEFLNILNFQNNNLTGEFPRSLANLSMLESLTMRNNKLSGELPVNLMNSQRLQIMDLSENEFTGGIPIPIGGQVTSLKVLSLHSNKLNGEIPYEICRLDSIQILILANNNLSGEIPNCFHNFSLMTGKTNPNQIVDLAGEEFRGTAWLVMKGRVNGYSSILGLVTLLDLAGNDLSGAIPSEITRLVELRYLNISGNRLTGRIPEEIGDMKLLESLDLSLNRLDGMVPLSMSRLNYLNYLNLSYNGLTGRIPSSTQLQSLSESSFVGNELCGAPVNVTCERPGGTAGDGGEEGGGGGSDGPDWGLIISMVVGFVVGFWVIVAPLLGSKAWRRARARQAQQAGRATFKHDLIDETNRLSSWNSANIDCCRWAGIVCDNFTGHVQELHLRGPDPELEQASDQMLAGKINPSLLSLKQLKYLDLSCNDFGTTEIPSFIGSLQSLRYLNLSMSQFYGRVPQQLGNLTKLVVLDLGNGPWLSNVQVNNLHWLSSLPLLQRLDVSGYDLSGASDWLQVINTLPSLLELRLSSCNLSQLPNHLTTVNFTSLTTLDLSYNIFDTLMPRWIFSLTKLVSLDLTRCLFHGPVPSSVHGFRDMNDLKFVHVSENDFMNSSSILKGLLSVTGLVFLDISTSNLSTSILGSLENMTSLVSIDLSQNQIEETLPDSFGTLCNLTYVDLRANYFTGSVSGLLDNLCECSSPKLEYFALSANLVSGRLPDRLGHLENLSTLDLAFNYISGVIPYSLGRLSKLKELMLNVNSLSGPIPDSIGNLTSLDWLEISFNNFNGSLPKSVGQLGKLTYLSVHHNSLTGVLTEDHFVNLTQLTTIWAEANTLTLELRVDNWIPPFQLERLRIGSWKLGPRFPSWIRSQKNLINLDIANAGISDIVPSWFWISFPDVSFLNMSHNNIRGMLIGDLMLAPNAVVDLSDNQFEGPLPGKFNELDLVLLDVSNNNLSGSLEPFLCPSLENERQLLVLDLADNNLSGVIPDCWTNWQALSVVKFENNYLSGELPQSVGNLSSLQSFNIRNNKLSGKLPASLLNLKSLQIIELAENEFTGRIPLSIDGEGTKLKLVSLRSNMLEGEIPDELCRLTSIQILDLAHNNLSGTLPTCFHNFSIMSGRQKSSAIVLYDLPFQVQVLGSASLVAKGREFEYSTILYLVTTLDLSGNKFSGPIPVEIMGLLGLRWLNLSGNHLTGRIPEAIGEMGLLESLDLSANELDGRIPSSMSKLTTLNWLNLSSNKLTGEIPTSTQLQSFNESSFMANTLCGPPLAEVCNKNTVPPRDSDGEDDDEDDESDGVKWGFIVSIVVGFIIGFWGLVGPLIVSEVWRTLCSCCSSLGDNENSTDHVRCIESERTALLKFKSDLIDGANRLSSWTASNDDCCKWAGVVCNNVTGHVQEIRLGGPDDGLHGHCHGPYDTDAEFEAASKQMLGGNINPSLLSLNQLNHLDLSCNDFGGIPIPGFIASLQNLKYLNLSMSQFDGQIPRHLGNLTMLRTLDLRYGLWQSSFPVKNLHWLSSLRTLQHLDLSGYDLSGERDWLHVINGLPSLLELRLASCSLPQIPHNLNTVNFTSLSILDLSYNTFTDSFLPRWIFNLTSLVSLDLTNCFFHDLDPGVGVGFQKLKSLRILHVSGNDVMNHSSLLKGVSSLTNIVSLDISTCSLTRSILHDLRNMSSLVSLDLSNNKINESLPTSLVNICNLRFVALQSNHLFGSVSELLQNFCECKTSKLESLGFWGNYLVGYLPEKVGVLKNLVTFDLGFNFLTGRIPDSIGNLPNLKMLVLNANSITGPIPNSIGRLSSLQWLDLSNNLFTRSLPNSLGTLQNLKFFSVYNNLLNGSVTVRHFANLTALTTLRAENNKLTLHQSVENWVPPFELEVLRIGSWNLGPRFPSWLRFQRNLTEIDISNSNISDVMPDWFWTTFSAIEFLNISHNRIQGKLTQDLGFLATNAVVDLSDNRFDGPLPDSFNRPDIDFLDLSTNHISGSLEKFLCPKVEEPRQLKLLNLANNNLSGIIPDCWVNWDSLFVLNFENNRLSGGIPDSVGEVTSLRSLNMRKNNLSGKLPVSVMSSKSLLIIDLAENKLTGITQSPNRRKATKLKLLNLRLNKLEGKFPFELCRLTSIQILDLADNNLTGNVPTCFSNYSIMSGKQSSSPIILYDEFVQNQVLGSASLVTKGRESSYSTILYLVTTLDLSGNKFSGHIPDKLMDLVGLRYLNLSGNQLSGSIPQSIGDMRLLESLDLSSNLLQGGIPSSMSNLSFLNWLNVSYNGLTGRIPTSTQIQSFNESSFVGNRLCGPPLRDSCGLPTNGDELIGEENNHEVDWVLLVCLVFGFFFGFWVVVGPLAVSKAWRLEYFGFLYKITEFYFKSHRKLLLSDIYLLALNDENVYSTFELPSPFEIRGKWKKVVVVGTLYGIVILALERRDVFLLMLYNPLTRAAKQLPAPPQSCCISAGNRRAYGFGYGYKATPDDSKIVIAYNQPLCTCADKDRVCEKTLRRYCHVFSLKDGSWTTPRTDFFRSACLFRFQDAGVYLNGYLNWISCCPIWGLEIIVLDVEEMKCSRMNAPRGVLHPEISGGYDEHSSRLGTLEIRLCIATKRGGAFDVWVQNTEQYVKKEQSKRYSFEVDVVKKEWSKRYSFKVGVERDYSHLRIVCILEDDRIVVGDSKSNHLIFYDPSKGLYDVFEYTPKLVLFATGIDYVESLALPSDICCNCIFKRYFPTRSEINRFSVLHAMFHTSNLERMICWPDDKDRDELIRCLEYEATMWYRKPNVGCMEEFRNLSLKYSSLKVQLAELKAQNKQGVVRKAETEIAELKTENKQGLVRKVETEIVELKAQTSEESCVKRRRKLRN</sequence>
<reference evidence="19" key="1">
    <citation type="submission" date="2023-03" db="EMBL/GenBank/DDBJ databases">
        <title>Chromosome-scale reference genome and RAD-based genetic map of yellow starthistle (Centaurea solstitialis) reveal putative structural variation and QTLs associated with invader traits.</title>
        <authorList>
            <person name="Reatini B."/>
            <person name="Cang F.A."/>
            <person name="Jiang Q."/>
            <person name="Mckibben M.T.W."/>
            <person name="Barker M.S."/>
            <person name="Rieseberg L.H."/>
            <person name="Dlugosch K.M."/>
        </authorList>
    </citation>
    <scope>NUCLEOTIDE SEQUENCE</scope>
    <source>
        <strain evidence="19">CAN-66</strain>
        <tissue evidence="19">Leaf</tissue>
    </source>
</reference>
<feature type="domain" description="LOB" evidence="18">
    <location>
        <begin position="3177"/>
        <end position="3279"/>
    </location>
</feature>
<feature type="compositionally biased region" description="Acidic residues" evidence="15">
    <location>
        <begin position="1772"/>
        <end position="1782"/>
    </location>
</feature>
<keyword evidence="7 16" id="KW-0812">Transmembrane</keyword>
<dbReference type="PROSITE" id="PS50891">
    <property type="entry name" value="LOB"/>
    <property type="match status" value="1"/>
</dbReference>
<evidence type="ECO:0000256" key="10">
    <source>
        <dbReference type="ARBA" id="ARBA00022989"/>
    </source>
</evidence>
<dbReference type="InterPro" id="IPR055414">
    <property type="entry name" value="LRR_R13L4/SHOC2-like"/>
</dbReference>
<dbReference type="SUPFAM" id="SSF52047">
    <property type="entry name" value="RNI-like"/>
    <property type="match status" value="2"/>
</dbReference>
<keyword evidence="10 16" id="KW-1133">Transmembrane helix</keyword>
<comment type="similarity">
    <text evidence="2">Belongs to the LOB domain-containing protein family.</text>
</comment>
<dbReference type="GO" id="GO:0005886">
    <property type="term" value="C:plasma membrane"/>
    <property type="evidence" value="ECO:0007669"/>
    <property type="project" value="UniProtKB-SubCell"/>
</dbReference>
<keyword evidence="13" id="KW-0325">Glycoprotein</keyword>
<dbReference type="FunFam" id="3.80.10.10:FF:000095">
    <property type="entry name" value="LRR receptor-like serine/threonine-protein kinase GSO1"/>
    <property type="match status" value="2"/>
</dbReference>
<evidence type="ECO:0000313" key="20">
    <source>
        <dbReference type="Proteomes" id="UP001172457"/>
    </source>
</evidence>
<evidence type="ECO:0000259" key="18">
    <source>
        <dbReference type="PROSITE" id="PS50891"/>
    </source>
</evidence>
<comment type="similarity">
    <text evidence="3">Belongs to the RLP family.</text>
</comment>
<feature type="transmembrane region" description="Helical" evidence="16">
    <location>
        <begin position="2805"/>
        <end position="2828"/>
    </location>
</feature>
<dbReference type="Pfam" id="PF13855">
    <property type="entry name" value="LRR_8"/>
    <property type="match status" value="1"/>
</dbReference>
<evidence type="ECO:0000256" key="8">
    <source>
        <dbReference type="ARBA" id="ARBA00022729"/>
    </source>
</evidence>
<evidence type="ECO:0000256" key="13">
    <source>
        <dbReference type="ARBA" id="ARBA00023180"/>
    </source>
</evidence>
<dbReference type="FunFam" id="3.80.10.10:FF:000213">
    <property type="entry name" value="Tyrosine-sulfated glycopeptide receptor 1"/>
    <property type="match status" value="3"/>
</dbReference>
<keyword evidence="11 16" id="KW-0472">Membrane</keyword>
<evidence type="ECO:0000256" key="9">
    <source>
        <dbReference type="ARBA" id="ARBA00022737"/>
    </source>
</evidence>
<gene>
    <name evidence="19" type="ORF">OSB04_026689</name>
</gene>
<dbReference type="InterPro" id="IPR004883">
    <property type="entry name" value="LOB"/>
</dbReference>
<feature type="signal peptide" evidence="17">
    <location>
        <begin position="1"/>
        <end position="25"/>
    </location>
</feature>
<evidence type="ECO:0000256" key="5">
    <source>
        <dbReference type="ARBA" id="ARBA00022553"/>
    </source>
</evidence>
<dbReference type="Pfam" id="PF08263">
    <property type="entry name" value="LRRNT_2"/>
    <property type="match status" value="3"/>
</dbReference>